<dbReference type="InterPro" id="IPR013252">
    <property type="entry name" value="Ndc80_Spc24"/>
</dbReference>
<keyword evidence="2" id="KW-0175">Coiled coil</keyword>
<comment type="similarity">
    <text evidence="1">Belongs to the SPC24 family.</text>
</comment>
<comment type="function">
    <text evidence="1">Acts as a component of the essential kinetochore-associated NDC80 complex, which is required for chromosome segregation and spindle checkpoint activity.</text>
</comment>
<dbReference type="EMBL" id="JADXDR010000073">
    <property type="protein sequence ID" value="KAI7840800.1"/>
    <property type="molecule type" value="Genomic_DNA"/>
</dbReference>
<feature type="coiled-coil region" evidence="2">
    <location>
        <begin position="46"/>
        <end position="128"/>
    </location>
</feature>
<accession>A0AAD5H5C1</accession>
<comment type="subunit">
    <text evidence="1">Component of the NDC80 complex.</text>
</comment>
<dbReference type="Gene3D" id="3.30.160.570">
    <property type="entry name" value="Ncd80 complex, Spc24 subunit"/>
    <property type="match status" value="1"/>
</dbReference>
<comment type="subcellular location">
    <subcellularLocation>
        <location evidence="1">Nucleus</location>
    </subcellularLocation>
    <subcellularLocation>
        <location evidence="1">Chromosome</location>
        <location evidence="1">Centromere</location>
        <location evidence="1">Kinetochore</location>
    </subcellularLocation>
</comment>
<dbReference type="GO" id="GO:0051983">
    <property type="term" value="P:regulation of chromosome segregation"/>
    <property type="evidence" value="ECO:0007669"/>
    <property type="project" value="InterPro"/>
</dbReference>
<gene>
    <name evidence="3" type="ORF">COHA_005504</name>
</gene>
<dbReference type="GO" id="GO:0005634">
    <property type="term" value="C:nucleus"/>
    <property type="evidence" value="ECO:0007669"/>
    <property type="project" value="UniProtKB-SubCell"/>
</dbReference>
<dbReference type="PANTHER" id="PTHR35730:SF2">
    <property type="entry name" value="KINETOCHORE PROTEIN SPC24 HOMOLOG-RELATED"/>
    <property type="match status" value="1"/>
</dbReference>
<evidence type="ECO:0000256" key="2">
    <source>
        <dbReference type="SAM" id="Coils"/>
    </source>
</evidence>
<keyword evidence="1" id="KW-0132">Cell division</keyword>
<evidence type="ECO:0000256" key="1">
    <source>
        <dbReference type="RuleBase" id="RU368011"/>
    </source>
</evidence>
<keyword evidence="4" id="KW-1185">Reference proteome</keyword>
<proteinExistence type="inferred from homology"/>
<dbReference type="Proteomes" id="UP001205105">
    <property type="component" value="Unassembled WGS sequence"/>
</dbReference>
<dbReference type="Pfam" id="PF08286">
    <property type="entry name" value="Spc24"/>
    <property type="match status" value="1"/>
</dbReference>
<reference evidence="3" key="1">
    <citation type="submission" date="2020-11" db="EMBL/GenBank/DDBJ databases">
        <title>Chlorella ohadii genome sequencing and assembly.</title>
        <authorList>
            <person name="Murik O."/>
            <person name="Treves H."/>
            <person name="Kedem I."/>
            <person name="Shotland Y."/>
            <person name="Kaplan A."/>
        </authorList>
    </citation>
    <scope>NUCLEOTIDE SEQUENCE</scope>
    <source>
        <strain evidence="3">1</strain>
    </source>
</reference>
<dbReference type="Gene3D" id="1.20.5.340">
    <property type="match status" value="1"/>
</dbReference>
<dbReference type="AlphaFoldDB" id="A0AAD5H5C1"/>
<keyword evidence="1" id="KW-0995">Kinetochore</keyword>
<dbReference type="InterPro" id="IPR044951">
    <property type="entry name" value="SPC24-like"/>
</dbReference>
<organism evidence="3 4">
    <name type="scientific">Chlorella ohadii</name>
    <dbReference type="NCBI Taxonomy" id="2649997"/>
    <lineage>
        <taxon>Eukaryota</taxon>
        <taxon>Viridiplantae</taxon>
        <taxon>Chlorophyta</taxon>
        <taxon>core chlorophytes</taxon>
        <taxon>Trebouxiophyceae</taxon>
        <taxon>Chlorellales</taxon>
        <taxon>Chlorellaceae</taxon>
        <taxon>Chlorella clade</taxon>
        <taxon>Chlorella</taxon>
    </lineage>
</organism>
<comment type="caution">
    <text evidence="3">The sequence shown here is derived from an EMBL/GenBank/DDBJ whole genome shotgun (WGS) entry which is preliminary data.</text>
</comment>
<sequence>MASQFSEHLGVIEALKDNYRRPDDAAAVASVVRSQQNAAAACSQREDEVKEAIKELTGRVRSAEQDAAYPREEGAHAAQVAALSAASAEAHENVDALNRQLQTLQAQRADIKAQVAALQRKADHIEQIVTDAEPRTRHQLSLYAHVSKITWQFDAPARVAGTVANPMRTFDFDPATTPNFDIVNALWDLMGTDDA</sequence>
<evidence type="ECO:0000313" key="3">
    <source>
        <dbReference type="EMBL" id="KAI7840800.1"/>
    </source>
</evidence>
<protein>
    <recommendedName>
        <fullName evidence="1">Kinetochore protein Spc24</fullName>
    </recommendedName>
</protein>
<name>A0AAD5H5C1_9CHLO</name>
<dbReference type="PANTHER" id="PTHR35730">
    <property type="entry name" value="KINETOCHORE PROTEIN SPC24 HOMOLOG-RELATED"/>
    <property type="match status" value="1"/>
</dbReference>
<keyword evidence="1" id="KW-0539">Nucleus</keyword>
<keyword evidence="1" id="KW-0498">Mitosis</keyword>
<evidence type="ECO:0000313" key="4">
    <source>
        <dbReference type="Proteomes" id="UP001205105"/>
    </source>
</evidence>
<keyword evidence="1" id="KW-0131">Cell cycle</keyword>
<dbReference type="GO" id="GO:0051301">
    <property type="term" value="P:cell division"/>
    <property type="evidence" value="ECO:0007669"/>
    <property type="project" value="UniProtKB-UniRule"/>
</dbReference>
<keyword evidence="1" id="KW-0137">Centromere</keyword>
<keyword evidence="1" id="KW-0158">Chromosome</keyword>
<dbReference type="GO" id="GO:0000776">
    <property type="term" value="C:kinetochore"/>
    <property type="evidence" value="ECO:0007669"/>
    <property type="project" value="UniProtKB-KW"/>
</dbReference>